<accession>A0A8E4XWD2</accession>
<feature type="region of interest" description="Disordered" evidence="1">
    <location>
        <begin position="89"/>
        <end position="122"/>
    </location>
</feature>
<sequence length="149" mass="16816">MFFSHFQKYRLFLKRMQGHLNGAGLGLFDPTTDHFFGKFPVSVHFLPPVGWPGQGHFFPFFFPPQPGRPIWGGHPQLQQQFYQQKKRGQFGFPPKKKKNGQFEPFFMGGRPGQQPGHRGGGPPFFGEKVDFYAAKGGGKVFPLFSPGGE</sequence>
<reference evidence="2" key="1">
    <citation type="submission" date="2020-05" db="EMBL/GenBank/DDBJ databases">
        <title>A new gene SaeIF1 from the eukaryotic translation factor SUI1 family regulates cadmium hyperaccumulation in the hyperaccumulator Sedum alfredii.</title>
        <authorList>
            <person name="Zhang Z.-C."/>
        </authorList>
    </citation>
    <scope>NUCLEOTIDE SEQUENCE</scope>
</reference>
<evidence type="ECO:0000313" key="2">
    <source>
        <dbReference type="EMBL" id="QQP23418.1"/>
    </source>
</evidence>
<feature type="compositionally biased region" description="Basic residues" evidence="1">
    <location>
        <begin position="89"/>
        <end position="99"/>
    </location>
</feature>
<dbReference type="AlphaFoldDB" id="A0A8E4XWD2"/>
<dbReference type="EMBL" id="MT594413">
    <property type="protein sequence ID" value="QQP23418.1"/>
    <property type="molecule type" value="mRNA"/>
</dbReference>
<protein>
    <submittedName>
        <fullName evidence="2">Transcription factor PCL1-like protein</fullName>
    </submittedName>
</protein>
<evidence type="ECO:0000256" key="1">
    <source>
        <dbReference type="SAM" id="MobiDB-lite"/>
    </source>
</evidence>
<proteinExistence type="evidence at transcript level"/>
<organism evidence="2">
    <name type="scientific">Sedum alfredii</name>
    <dbReference type="NCBI Taxonomy" id="439688"/>
    <lineage>
        <taxon>Eukaryota</taxon>
        <taxon>Viridiplantae</taxon>
        <taxon>Streptophyta</taxon>
        <taxon>Embryophyta</taxon>
        <taxon>Tracheophyta</taxon>
        <taxon>Spermatophyta</taxon>
        <taxon>Magnoliopsida</taxon>
        <taxon>eudicotyledons</taxon>
        <taxon>Gunneridae</taxon>
        <taxon>Pentapetalae</taxon>
        <taxon>Saxifragales</taxon>
        <taxon>Crassulaceae</taxon>
        <taxon>Sedum</taxon>
    </lineage>
</organism>
<name>A0A8E4XWD2_9MAGN</name>